<reference evidence="9" key="1">
    <citation type="submission" date="2024-03" db="EMBL/GenBank/DDBJ databases">
        <title>Complete genome sequence of Sulfurisphaera javensis strain KD-1.</title>
        <authorList>
            <person name="Sakai H."/>
            <person name="Nur N."/>
            <person name="Suwanto A."/>
            <person name="Kurosawa N."/>
        </authorList>
    </citation>
    <scope>NUCLEOTIDE SEQUENCE</scope>
    <source>
        <strain evidence="9">KD-1</strain>
    </source>
</reference>
<dbReference type="SUPFAM" id="SSF53448">
    <property type="entry name" value="Nucleotide-diphospho-sugar transferases"/>
    <property type="match status" value="1"/>
</dbReference>
<keyword evidence="7" id="KW-0501">Molybdenum cofactor biosynthesis</keyword>
<dbReference type="RefSeq" id="WP_369610674.1">
    <property type="nucleotide sequence ID" value="NZ_AP031322.1"/>
</dbReference>
<keyword evidence="1" id="KW-0963">Cytoplasm</keyword>
<dbReference type="PANTHER" id="PTHR19136:SF81">
    <property type="entry name" value="MOLYBDENUM COFACTOR GUANYLYLTRANSFERASE"/>
    <property type="match status" value="1"/>
</dbReference>
<dbReference type="GO" id="GO:0046872">
    <property type="term" value="F:metal ion binding"/>
    <property type="evidence" value="ECO:0007669"/>
    <property type="project" value="UniProtKB-KW"/>
</dbReference>
<dbReference type="InterPro" id="IPR025877">
    <property type="entry name" value="MobA-like_NTP_Trfase"/>
</dbReference>
<dbReference type="AlphaFoldDB" id="A0AAT9GNT4"/>
<keyword evidence="3" id="KW-0479">Metal-binding</keyword>
<dbReference type="PANTHER" id="PTHR19136">
    <property type="entry name" value="MOLYBDENUM COFACTOR GUANYLYLTRANSFERASE"/>
    <property type="match status" value="1"/>
</dbReference>
<evidence type="ECO:0000256" key="7">
    <source>
        <dbReference type="ARBA" id="ARBA00023150"/>
    </source>
</evidence>
<dbReference type="Gene3D" id="3.90.550.10">
    <property type="entry name" value="Spore Coat Polysaccharide Biosynthesis Protein SpsA, Chain A"/>
    <property type="match status" value="1"/>
</dbReference>
<dbReference type="InterPro" id="IPR029044">
    <property type="entry name" value="Nucleotide-diphossugar_trans"/>
</dbReference>
<dbReference type="Pfam" id="PF12804">
    <property type="entry name" value="NTP_transf_3"/>
    <property type="match status" value="1"/>
</dbReference>
<keyword evidence="9" id="KW-0548">Nucleotidyltransferase</keyword>
<evidence type="ECO:0000256" key="3">
    <source>
        <dbReference type="ARBA" id="ARBA00022723"/>
    </source>
</evidence>
<evidence type="ECO:0000256" key="2">
    <source>
        <dbReference type="ARBA" id="ARBA00022679"/>
    </source>
</evidence>
<dbReference type="KEGG" id="sjv:SJAV_03930"/>
<organism evidence="9">
    <name type="scientific">Sulfurisphaera javensis</name>
    <dbReference type="NCBI Taxonomy" id="2049879"/>
    <lineage>
        <taxon>Archaea</taxon>
        <taxon>Thermoproteota</taxon>
        <taxon>Thermoprotei</taxon>
        <taxon>Sulfolobales</taxon>
        <taxon>Sulfolobaceae</taxon>
        <taxon>Sulfurisphaera</taxon>
    </lineage>
</organism>
<proteinExistence type="predicted"/>
<sequence>MKFKDFFDVIILAGGESKRFGSDKCCFEFNGKTFLERIVENFNNPIIVTNKQRKVQGIQIIDNIRKGPVKAIELALSCVFREKVFITGCDFPFITYELASFICNKEADISLIVEEEIQPLLGCYSTSFLKNYITHVKTLYQLINYANTVYFIGTYELKLHGFSSIQLKNINSWKDFLINQDKYTLSKYVIKGNKSASTLCANTRRSSN</sequence>
<evidence type="ECO:0000313" key="9">
    <source>
        <dbReference type="EMBL" id="BFH72449.1"/>
    </source>
</evidence>
<evidence type="ECO:0000259" key="8">
    <source>
        <dbReference type="Pfam" id="PF12804"/>
    </source>
</evidence>
<keyword evidence="2" id="KW-0808">Transferase</keyword>
<keyword evidence="5" id="KW-0460">Magnesium</keyword>
<protein>
    <submittedName>
        <fullName evidence="9">Molybdenum cofactor guanylyltransferase</fullName>
    </submittedName>
</protein>
<dbReference type="InterPro" id="IPR013482">
    <property type="entry name" value="Molybde_CF_guanTrfase"/>
</dbReference>
<dbReference type="GO" id="GO:0005525">
    <property type="term" value="F:GTP binding"/>
    <property type="evidence" value="ECO:0007669"/>
    <property type="project" value="UniProtKB-KW"/>
</dbReference>
<keyword evidence="4" id="KW-0547">Nucleotide-binding</keyword>
<gene>
    <name evidence="9" type="ORF">SJAV_03930</name>
</gene>
<dbReference type="GO" id="GO:0006777">
    <property type="term" value="P:Mo-molybdopterin cofactor biosynthetic process"/>
    <property type="evidence" value="ECO:0007669"/>
    <property type="project" value="UniProtKB-KW"/>
</dbReference>
<feature type="domain" description="MobA-like NTP transferase" evidence="8">
    <location>
        <begin position="9"/>
        <end position="129"/>
    </location>
</feature>
<evidence type="ECO:0000256" key="6">
    <source>
        <dbReference type="ARBA" id="ARBA00023134"/>
    </source>
</evidence>
<keyword evidence="6" id="KW-0342">GTP-binding</keyword>
<dbReference type="CDD" id="cd02503">
    <property type="entry name" value="MobA"/>
    <property type="match status" value="1"/>
</dbReference>
<name>A0AAT9GNT4_9CREN</name>
<evidence type="ECO:0000256" key="5">
    <source>
        <dbReference type="ARBA" id="ARBA00022842"/>
    </source>
</evidence>
<dbReference type="GO" id="GO:0016779">
    <property type="term" value="F:nucleotidyltransferase activity"/>
    <property type="evidence" value="ECO:0007669"/>
    <property type="project" value="UniProtKB-KW"/>
</dbReference>
<evidence type="ECO:0000256" key="1">
    <source>
        <dbReference type="ARBA" id="ARBA00022490"/>
    </source>
</evidence>
<evidence type="ECO:0000256" key="4">
    <source>
        <dbReference type="ARBA" id="ARBA00022741"/>
    </source>
</evidence>
<accession>A0AAT9GNT4</accession>
<dbReference type="GeneID" id="92353321"/>
<dbReference type="EMBL" id="AP031322">
    <property type="protein sequence ID" value="BFH72449.1"/>
    <property type="molecule type" value="Genomic_DNA"/>
</dbReference>